<keyword evidence="1" id="KW-1133">Transmembrane helix</keyword>
<gene>
    <name evidence="2" type="ORF">DWV06_17835</name>
</gene>
<dbReference type="EMBL" id="QRCT01000051">
    <property type="protein sequence ID" value="RDU21844.1"/>
    <property type="molecule type" value="Genomic_DNA"/>
</dbReference>
<accession>A0A371AQN2</accession>
<dbReference type="NCBIfam" id="TIGR02532">
    <property type="entry name" value="IV_pilin_GFxxxE"/>
    <property type="match status" value="1"/>
</dbReference>
<organism evidence="2 3">
    <name type="scientific">Anaerosacchariphilus polymeriproducens</name>
    <dbReference type="NCBI Taxonomy" id="1812858"/>
    <lineage>
        <taxon>Bacteria</taxon>
        <taxon>Bacillati</taxon>
        <taxon>Bacillota</taxon>
        <taxon>Clostridia</taxon>
        <taxon>Lachnospirales</taxon>
        <taxon>Lachnospiraceae</taxon>
        <taxon>Anaerosacchariphilus</taxon>
    </lineage>
</organism>
<dbReference type="AlphaFoldDB" id="A0A371AQN2"/>
<comment type="caution">
    <text evidence="2">The sequence shown here is derived from an EMBL/GenBank/DDBJ whole genome shotgun (WGS) entry which is preliminary data.</text>
</comment>
<dbReference type="PROSITE" id="PS00409">
    <property type="entry name" value="PROKAR_NTER_METHYL"/>
    <property type="match status" value="1"/>
</dbReference>
<dbReference type="InterPro" id="IPR012902">
    <property type="entry name" value="N_methyl_site"/>
</dbReference>
<name>A0A371AQN2_9FIRM</name>
<evidence type="ECO:0000256" key="1">
    <source>
        <dbReference type="SAM" id="Phobius"/>
    </source>
</evidence>
<dbReference type="Proteomes" id="UP000255036">
    <property type="component" value="Unassembled WGS sequence"/>
</dbReference>
<keyword evidence="3" id="KW-1185">Reference proteome</keyword>
<reference evidence="2 3" key="1">
    <citation type="submission" date="2018-07" db="EMBL/GenBank/DDBJ databases">
        <title>Anaerosacharophilus polymeroproducens gen. nov. sp. nov., an anaerobic bacterium isolated from salt field.</title>
        <authorList>
            <person name="Kim W."/>
            <person name="Yang S.-H."/>
            <person name="Oh J."/>
            <person name="Lee J.-H."/>
            <person name="Kwon K.K."/>
        </authorList>
    </citation>
    <scope>NUCLEOTIDE SEQUENCE [LARGE SCALE GENOMIC DNA]</scope>
    <source>
        <strain evidence="2 3">MCWD5</strain>
    </source>
</reference>
<keyword evidence="1" id="KW-0472">Membrane</keyword>
<dbReference type="Pfam" id="PF07963">
    <property type="entry name" value="N_methyl"/>
    <property type="match status" value="1"/>
</dbReference>
<protein>
    <submittedName>
        <fullName evidence="2">Type II secretion system protein</fullName>
    </submittedName>
</protein>
<evidence type="ECO:0000313" key="2">
    <source>
        <dbReference type="EMBL" id="RDU21844.1"/>
    </source>
</evidence>
<evidence type="ECO:0000313" key="3">
    <source>
        <dbReference type="Proteomes" id="UP000255036"/>
    </source>
</evidence>
<proteinExistence type="predicted"/>
<sequence length="192" mass="20645">MRHKELLILKIWLFVRTGPKNNRGGELMKDNRGYSLIELVVTLAIIVIVGSGAYIGIGLLSGADAKKCASKLDSGLKLTKTVCLSKENGQLEFSRDASGDYYMEISGYAKEKIGKSSLTILYTTGSGASATESTMTNGTSIKFSFKRGSGIFNSIGTDALGQPVFCSKISITQNSTTKTIVLIPETGKHYIE</sequence>
<keyword evidence="1" id="KW-0812">Transmembrane</keyword>
<feature type="transmembrane region" description="Helical" evidence="1">
    <location>
        <begin position="36"/>
        <end position="60"/>
    </location>
</feature>